<dbReference type="Pfam" id="PF01734">
    <property type="entry name" value="Patatin"/>
    <property type="match status" value="1"/>
</dbReference>
<dbReference type="GO" id="GO:0016042">
    <property type="term" value="P:lipid catabolic process"/>
    <property type="evidence" value="ECO:0007669"/>
    <property type="project" value="UniProtKB-UniRule"/>
</dbReference>
<dbReference type="PANTHER" id="PTHR14226:SF25">
    <property type="entry name" value="PHOSPHOESTERASE"/>
    <property type="match status" value="1"/>
</dbReference>
<evidence type="ECO:0000259" key="5">
    <source>
        <dbReference type="PROSITE" id="PS51635"/>
    </source>
</evidence>
<dbReference type="Pfam" id="PF19890">
    <property type="entry name" value="DUF6363"/>
    <property type="match status" value="1"/>
</dbReference>
<gene>
    <name evidence="6" type="ORF">C9J12_08620</name>
</gene>
<dbReference type="GO" id="GO:0016787">
    <property type="term" value="F:hydrolase activity"/>
    <property type="evidence" value="ECO:0007669"/>
    <property type="project" value="UniProtKB-UniRule"/>
</dbReference>
<feature type="short sequence motif" description="GXSXG" evidence="4">
    <location>
        <begin position="66"/>
        <end position="70"/>
    </location>
</feature>
<feature type="active site" description="Nucleophile" evidence="4">
    <location>
        <position position="68"/>
    </location>
</feature>
<dbReference type="InterPro" id="IPR016035">
    <property type="entry name" value="Acyl_Trfase/lysoPLipase"/>
</dbReference>
<dbReference type="Proteomes" id="UP000240987">
    <property type="component" value="Unassembled WGS sequence"/>
</dbReference>
<organism evidence="6 7">
    <name type="scientific">Photobacterium frigidiphilum</name>
    <dbReference type="NCBI Taxonomy" id="264736"/>
    <lineage>
        <taxon>Bacteria</taxon>
        <taxon>Pseudomonadati</taxon>
        <taxon>Pseudomonadota</taxon>
        <taxon>Gammaproteobacteria</taxon>
        <taxon>Vibrionales</taxon>
        <taxon>Vibrionaceae</taxon>
        <taxon>Photobacterium</taxon>
    </lineage>
</organism>
<feature type="active site" description="Proton acceptor" evidence="4">
    <location>
        <position position="191"/>
    </location>
</feature>
<accession>A0A2T3JKQ0</accession>
<dbReference type="EMBL" id="PYMJ01000006">
    <property type="protein sequence ID" value="PSU49538.1"/>
    <property type="molecule type" value="Genomic_DNA"/>
</dbReference>
<keyword evidence="3 4" id="KW-0443">Lipid metabolism</keyword>
<evidence type="ECO:0000256" key="3">
    <source>
        <dbReference type="ARBA" id="ARBA00023098"/>
    </source>
</evidence>
<dbReference type="PROSITE" id="PS51635">
    <property type="entry name" value="PNPLA"/>
    <property type="match status" value="1"/>
</dbReference>
<evidence type="ECO:0000313" key="6">
    <source>
        <dbReference type="EMBL" id="PSU49538.1"/>
    </source>
</evidence>
<feature type="domain" description="PNPLA" evidence="5">
    <location>
        <begin position="34"/>
        <end position="204"/>
    </location>
</feature>
<dbReference type="AlphaFoldDB" id="A0A2T3JKQ0"/>
<evidence type="ECO:0000256" key="1">
    <source>
        <dbReference type="ARBA" id="ARBA00022801"/>
    </source>
</evidence>
<reference evidence="6 7" key="1">
    <citation type="submission" date="2018-01" db="EMBL/GenBank/DDBJ databases">
        <title>Whole genome sequencing of Histamine producing bacteria.</title>
        <authorList>
            <person name="Butler K."/>
        </authorList>
    </citation>
    <scope>NUCLEOTIDE SEQUENCE [LARGE SCALE GENOMIC DNA]</scope>
    <source>
        <strain evidence="6 7">JCM 12947</strain>
    </source>
</reference>
<dbReference type="PANTHER" id="PTHR14226">
    <property type="entry name" value="NEUROPATHY TARGET ESTERASE/SWISS CHEESE D.MELANOGASTER"/>
    <property type="match status" value="1"/>
</dbReference>
<proteinExistence type="predicted"/>
<dbReference type="InterPro" id="IPR045943">
    <property type="entry name" value="DUF6363"/>
</dbReference>
<protein>
    <submittedName>
        <fullName evidence="6">Patatin family protein</fullName>
    </submittedName>
</protein>
<dbReference type="InterPro" id="IPR050301">
    <property type="entry name" value="NTE"/>
</dbReference>
<keyword evidence="7" id="KW-1185">Reference proteome</keyword>
<comment type="caution">
    <text evidence="6">The sequence shown here is derived from an EMBL/GenBank/DDBJ whole genome shotgun (WGS) entry which is preliminary data.</text>
</comment>
<name>A0A2T3JKQ0_9GAMM</name>
<dbReference type="SUPFAM" id="SSF52151">
    <property type="entry name" value="FabD/lysophospholipase-like"/>
    <property type="match status" value="1"/>
</dbReference>
<feature type="short sequence motif" description="DGA/G" evidence="4">
    <location>
        <begin position="191"/>
        <end position="193"/>
    </location>
</feature>
<dbReference type="OrthoDB" id="9802424at2"/>
<evidence type="ECO:0000313" key="7">
    <source>
        <dbReference type="Proteomes" id="UP000240987"/>
    </source>
</evidence>
<evidence type="ECO:0000256" key="2">
    <source>
        <dbReference type="ARBA" id="ARBA00022963"/>
    </source>
</evidence>
<dbReference type="InterPro" id="IPR037483">
    <property type="entry name" value="YjjU-like"/>
</dbReference>
<dbReference type="Gene3D" id="3.40.1090.10">
    <property type="entry name" value="Cytosolic phospholipase A2 catalytic domain"/>
    <property type="match status" value="2"/>
</dbReference>
<feature type="short sequence motif" description="GXGXXG" evidence="4">
    <location>
        <begin position="38"/>
        <end position="43"/>
    </location>
</feature>
<dbReference type="RefSeq" id="WP_107242324.1">
    <property type="nucleotide sequence ID" value="NZ_PYMJ01000006.1"/>
</dbReference>
<evidence type="ECO:0000256" key="4">
    <source>
        <dbReference type="PROSITE-ProRule" id="PRU01161"/>
    </source>
</evidence>
<keyword evidence="2 4" id="KW-0442">Lipid degradation</keyword>
<sequence length="435" mass="49736">MSNHLPFSLSSIDLHTINEFSTQIAQSRRKKIALVVQGGGQRGVFTAGVFDAFLEAGFDPFELYIGTSAGALTVSSFLSRQPNYSYNFIVNYTTNDEFFNLYKYLSQQKPLNLDWALQAISPGGDTPLDFQQARKTLIHRNAYACATRKDTLQDIYLPMYQENWREVLRATCAIPVLYNQPVNINDLEWVDGGVAAAVPVKEAWRQGAELVVVIRTEPINEDLIQTSSDGSAEKSPGVFDDWRERIEATLPQYIEKLSLNEPMDKIKNIHSDLTLRFESWKETRVNNEDSHYRNMSVFDMMNKFDQLNDREKINTTSSDKEKLIHESKSPYWSLFASNNIERFLSMAGKSKSAEVMDMLRRYYYTYNDLNAFLVNLPEGLKVIQIAPESSLKSRALLSSEDDLEVDYLEGKVIGRQFLEHFADILNEKTTLKSDK</sequence>
<keyword evidence="1 4" id="KW-0378">Hydrolase</keyword>
<dbReference type="InterPro" id="IPR002641">
    <property type="entry name" value="PNPLA_dom"/>
</dbReference>
<dbReference type="CDD" id="cd07208">
    <property type="entry name" value="Pat_hypo_Ecoli_yjju_like"/>
    <property type="match status" value="1"/>
</dbReference>